<protein>
    <submittedName>
        <fullName evidence="1">Uncharacterized protein</fullName>
    </submittedName>
</protein>
<name>A0ACB7HIH0_MANES</name>
<sequence>MESLRLICDREIPLALQKVHSFAASFSHSLDSTTSTVEETLQYQGKLGKMKSSLREAEDDFVKVLSVKTRKEAKQLAIRDSISATRARIEELKRTLQVQKARRDEYAAIMSQQSFEKGNRDIEHKGVIQEAILWYNRVLGFHIEGGRGVKFTFNYINMSNPYEEYSFTIRHEEDTYSLLACKPHLNDTKDLIRELNRTNGLFKFVRIMREKFQEVTSLGRNFPQSPTLHQESAAVSMSAPVTSVSTDTSDSSLKENEYPHEVNRQSKKVNLGRGTKPSILSPASVRRSPRFVKVLSF</sequence>
<reference evidence="2" key="1">
    <citation type="journal article" date="2016" name="Nat. Biotechnol.">
        <title>Sequencing wild and cultivated cassava and related species reveals extensive interspecific hybridization and genetic diversity.</title>
        <authorList>
            <person name="Bredeson J.V."/>
            <person name="Lyons J.B."/>
            <person name="Prochnik S.E."/>
            <person name="Wu G.A."/>
            <person name="Ha C.M."/>
            <person name="Edsinger-Gonzales E."/>
            <person name="Grimwood J."/>
            <person name="Schmutz J."/>
            <person name="Rabbi I.Y."/>
            <person name="Egesi C."/>
            <person name="Nauluvula P."/>
            <person name="Lebot V."/>
            <person name="Ndunguru J."/>
            <person name="Mkamilo G."/>
            <person name="Bart R.S."/>
            <person name="Setter T.L."/>
            <person name="Gleadow R.M."/>
            <person name="Kulakow P."/>
            <person name="Ferguson M.E."/>
            <person name="Rounsley S."/>
            <person name="Rokhsar D.S."/>
        </authorList>
    </citation>
    <scope>NUCLEOTIDE SEQUENCE [LARGE SCALE GENOMIC DNA]</scope>
    <source>
        <strain evidence="2">cv. AM560-2</strain>
    </source>
</reference>
<gene>
    <name evidence="1" type="ORF">MANES_06G108000v8</name>
</gene>
<keyword evidence="2" id="KW-1185">Reference proteome</keyword>
<evidence type="ECO:0000313" key="1">
    <source>
        <dbReference type="EMBL" id="KAG8652577.1"/>
    </source>
</evidence>
<dbReference type="Proteomes" id="UP000091857">
    <property type="component" value="Chromosome 6"/>
</dbReference>
<dbReference type="EMBL" id="CM004392">
    <property type="protein sequence ID" value="KAG8652577.1"/>
    <property type="molecule type" value="Genomic_DNA"/>
</dbReference>
<accession>A0ACB7HIH0</accession>
<evidence type="ECO:0000313" key="2">
    <source>
        <dbReference type="Proteomes" id="UP000091857"/>
    </source>
</evidence>
<proteinExistence type="predicted"/>
<comment type="caution">
    <text evidence="1">The sequence shown here is derived from an EMBL/GenBank/DDBJ whole genome shotgun (WGS) entry which is preliminary data.</text>
</comment>
<organism evidence="1 2">
    <name type="scientific">Manihot esculenta</name>
    <name type="common">Cassava</name>
    <name type="synonym">Jatropha manihot</name>
    <dbReference type="NCBI Taxonomy" id="3983"/>
    <lineage>
        <taxon>Eukaryota</taxon>
        <taxon>Viridiplantae</taxon>
        <taxon>Streptophyta</taxon>
        <taxon>Embryophyta</taxon>
        <taxon>Tracheophyta</taxon>
        <taxon>Spermatophyta</taxon>
        <taxon>Magnoliopsida</taxon>
        <taxon>eudicotyledons</taxon>
        <taxon>Gunneridae</taxon>
        <taxon>Pentapetalae</taxon>
        <taxon>rosids</taxon>
        <taxon>fabids</taxon>
        <taxon>Malpighiales</taxon>
        <taxon>Euphorbiaceae</taxon>
        <taxon>Crotonoideae</taxon>
        <taxon>Manihoteae</taxon>
        <taxon>Manihot</taxon>
    </lineage>
</organism>